<sequence>MNKKLLSILSILFLFSLLVISCSTKDTTGTGTPVDAKWHGTYEYKNNGSTEYSITVDANGILVFSSIGGVYITESISNSSLTKISDNNYKSGYSNYQYFEFTDNTLIITKSDNTKITLTKKTVQ</sequence>
<dbReference type="RefSeq" id="WP_069726727.1">
    <property type="nucleotide sequence ID" value="NZ_MDCO01000011.1"/>
</dbReference>
<evidence type="ECO:0000313" key="3">
    <source>
        <dbReference type="Proteomes" id="UP000095247"/>
    </source>
</evidence>
<dbReference type="PROSITE" id="PS51257">
    <property type="entry name" value="PROKAR_LIPOPROTEIN"/>
    <property type="match status" value="1"/>
</dbReference>
<feature type="signal peptide" evidence="1">
    <location>
        <begin position="1"/>
        <end position="21"/>
    </location>
</feature>
<dbReference type="Proteomes" id="UP000095247">
    <property type="component" value="Unassembled WGS sequence"/>
</dbReference>
<reference evidence="2 3" key="1">
    <citation type="submission" date="2016-08" db="EMBL/GenBank/DDBJ databases">
        <title>Characterization and recognition of Brachyspira hampsonii sp. nov., a novel intestinal spirochete that is pathogenic to pigs.</title>
        <authorList>
            <person name="Mirajkar N."/>
            <person name="La T."/>
            <person name="Phillips N."/>
            <person name="Hampson D."/>
            <person name="Gebhart C."/>
        </authorList>
    </citation>
    <scope>NUCLEOTIDE SEQUENCE [LARGE SCALE GENOMIC DNA]</scope>
    <source>
        <strain evidence="2 3">P280/1</strain>
    </source>
</reference>
<feature type="chain" id="PRO_5009182258" description="META domain-containing protein" evidence="1">
    <location>
        <begin position="22"/>
        <end position="124"/>
    </location>
</feature>
<comment type="caution">
    <text evidence="2">The sequence shown here is derived from an EMBL/GenBank/DDBJ whole genome shotgun (WGS) entry which is preliminary data.</text>
</comment>
<dbReference type="EMBL" id="MDCO01000011">
    <property type="protein sequence ID" value="OEJ14243.1"/>
    <property type="molecule type" value="Genomic_DNA"/>
</dbReference>
<dbReference type="AlphaFoldDB" id="A0A1E5NDL4"/>
<gene>
    <name evidence="2" type="ORF">BFL38_05585</name>
</gene>
<evidence type="ECO:0000313" key="2">
    <source>
        <dbReference type="EMBL" id="OEJ14243.1"/>
    </source>
</evidence>
<accession>A0A1E5NDL4</accession>
<keyword evidence="1" id="KW-0732">Signal</keyword>
<evidence type="ECO:0008006" key="4">
    <source>
        <dbReference type="Google" id="ProtNLM"/>
    </source>
</evidence>
<evidence type="ECO:0000256" key="1">
    <source>
        <dbReference type="SAM" id="SignalP"/>
    </source>
</evidence>
<protein>
    <recommendedName>
        <fullName evidence="4">META domain-containing protein</fullName>
    </recommendedName>
</protein>
<proteinExistence type="predicted"/>
<organism evidence="2 3">
    <name type="scientific">Brachyspira hampsonii</name>
    <dbReference type="NCBI Taxonomy" id="1287055"/>
    <lineage>
        <taxon>Bacteria</taxon>
        <taxon>Pseudomonadati</taxon>
        <taxon>Spirochaetota</taxon>
        <taxon>Spirochaetia</taxon>
        <taxon>Brachyspirales</taxon>
        <taxon>Brachyspiraceae</taxon>
        <taxon>Brachyspira</taxon>
    </lineage>
</organism>
<name>A0A1E5NDL4_9SPIR</name>